<dbReference type="Proteomes" id="UP001239167">
    <property type="component" value="Unassembled WGS sequence"/>
</dbReference>
<evidence type="ECO:0000313" key="2">
    <source>
        <dbReference type="EMBL" id="MDQ0204941.1"/>
    </source>
</evidence>
<feature type="chain" id="PRO_5045410744" evidence="1">
    <location>
        <begin position="31"/>
        <end position="75"/>
    </location>
</feature>
<dbReference type="EMBL" id="JAUSUE010000024">
    <property type="protein sequence ID" value="MDQ0204941.1"/>
    <property type="molecule type" value="Genomic_DNA"/>
</dbReference>
<accession>A0ABT9YB29</accession>
<proteinExistence type="predicted"/>
<feature type="signal peptide" evidence="1">
    <location>
        <begin position="1"/>
        <end position="30"/>
    </location>
</feature>
<name>A0ABT9YB29_9FIRM</name>
<gene>
    <name evidence="2" type="ORF">J2S01_002675</name>
</gene>
<comment type="caution">
    <text evidence="2">The sequence shown here is derived from an EMBL/GenBank/DDBJ whole genome shotgun (WGS) entry which is preliminary data.</text>
</comment>
<reference evidence="2 3" key="1">
    <citation type="submission" date="2023-07" db="EMBL/GenBank/DDBJ databases">
        <title>Genomic Encyclopedia of Type Strains, Phase IV (KMG-IV): sequencing the most valuable type-strain genomes for metagenomic binning, comparative biology and taxonomic classification.</title>
        <authorList>
            <person name="Goeker M."/>
        </authorList>
    </citation>
    <scope>NUCLEOTIDE SEQUENCE [LARGE SCALE GENOMIC DNA]</scope>
    <source>
        <strain evidence="2 3">DSM 16980</strain>
    </source>
</reference>
<keyword evidence="3" id="KW-1185">Reference proteome</keyword>
<organism evidence="2 3">
    <name type="scientific">Pectinatus haikarae</name>
    <dbReference type="NCBI Taxonomy" id="349096"/>
    <lineage>
        <taxon>Bacteria</taxon>
        <taxon>Bacillati</taxon>
        <taxon>Bacillota</taxon>
        <taxon>Negativicutes</taxon>
        <taxon>Selenomonadales</taxon>
        <taxon>Selenomonadaceae</taxon>
        <taxon>Pectinatus</taxon>
    </lineage>
</organism>
<dbReference type="RefSeq" id="WP_196603390.1">
    <property type="nucleotide sequence ID" value="NZ_CP116940.1"/>
</dbReference>
<sequence length="75" mass="8558">MLKSPKGKITAFVLSVLAAANIFGATIASANPHGNFPPDRYDAPPPHHYHHHRHWVDGHWSHGHWIDGHWDNDRR</sequence>
<evidence type="ECO:0000256" key="1">
    <source>
        <dbReference type="SAM" id="SignalP"/>
    </source>
</evidence>
<protein>
    <submittedName>
        <fullName evidence="2">Uncharacterized protein</fullName>
    </submittedName>
</protein>
<evidence type="ECO:0000313" key="3">
    <source>
        <dbReference type="Proteomes" id="UP001239167"/>
    </source>
</evidence>
<keyword evidence="1" id="KW-0732">Signal</keyword>